<reference evidence="8 9" key="1">
    <citation type="journal article" date="2012" name="PLoS Pathog.">
        <title>Diverse lifestyles and strategies of plant pathogenesis encoded in the genomes of eighteen Dothideomycetes fungi.</title>
        <authorList>
            <person name="Ohm R.A."/>
            <person name="Feau N."/>
            <person name="Henrissat B."/>
            <person name="Schoch C.L."/>
            <person name="Horwitz B.A."/>
            <person name="Barry K.W."/>
            <person name="Condon B.J."/>
            <person name="Copeland A.C."/>
            <person name="Dhillon B."/>
            <person name="Glaser F."/>
            <person name="Hesse C.N."/>
            <person name="Kosti I."/>
            <person name="LaButti K."/>
            <person name="Lindquist E.A."/>
            <person name="Lucas S."/>
            <person name="Salamov A.A."/>
            <person name="Bradshaw R.E."/>
            <person name="Ciuffetti L."/>
            <person name="Hamelin R.C."/>
            <person name="Kema G.H.J."/>
            <person name="Lawrence C."/>
            <person name="Scott J.A."/>
            <person name="Spatafora J.W."/>
            <person name="Turgeon B.G."/>
            <person name="de Wit P.J.G.M."/>
            <person name="Zhong S."/>
            <person name="Goodwin S.B."/>
            <person name="Grigoriev I.V."/>
        </authorList>
    </citation>
    <scope>NUCLEOTIDE SEQUENCE [LARGE SCALE GENOMIC DNA]</scope>
    <source>
        <strain evidence="8 9">UAMH 10762</strain>
    </source>
</reference>
<keyword evidence="3 4" id="KW-0378">Hydrolase</keyword>
<dbReference type="Proteomes" id="UP000011761">
    <property type="component" value="Unassembled WGS sequence"/>
</dbReference>
<evidence type="ECO:0000256" key="2">
    <source>
        <dbReference type="ARBA" id="ARBA00022729"/>
    </source>
</evidence>
<comment type="similarity">
    <text evidence="1 4">Belongs to the glycosyl hydrolase 30 family.</text>
</comment>
<dbReference type="Gene3D" id="3.20.20.80">
    <property type="entry name" value="Glycosidases"/>
    <property type="match status" value="1"/>
</dbReference>
<dbReference type="InterPro" id="IPR001139">
    <property type="entry name" value="Glyco_hydro_30"/>
</dbReference>
<dbReference type="GO" id="GO:0004348">
    <property type="term" value="F:glucosylceramidase activity"/>
    <property type="evidence" value="ECO:0007669"/>
    <property type="project" value="InterPro"/>
</dbReference>
<organism evidence="8 9">
    <name type="scientific">Baudoinia panamericana (strain UAMH 10762)</name>
    <name type="common">Angels' share fungus</name>
    <name type="synonym">Baudoinia compniacensis (strain UAMH 10762)</name>
    <dbReference type="NCBI Taxonomy" id="717646"/>
    <lineage>
        <taxon>Eukaryota</taxon>
        <taxon>Fungi</taxon>
        <taxon>Dikarya</taxon>
        <taxon>Ascomycota</taxon>
        <taxon>Pezizomycotina</taxon>
        <taxon>Dothideomycetes</taxon>
        <taxon>Dothideomycetidae</taxon>
        <taxon>Mycosphaerellales</taxon>
        <taxon>Teratosphaeriaceae</taxon>
        <taxon>Baudoinia</taxon>
    </lineage>
</organism>
<dbReference type="OrthoDB" id="2012278at2759"/>
<feature type="region of interest" description="Disordered" evidence="5">
    <location>
        <begin position="34"/>
        <end position="85"/>
    </location>
</feature>
<dbReference type="STRING" id="717646.M2M3K3"/>
<gene>
    <name evidence="8" type="ORF">BAUCODRAFT_28284</name>
</gene>
<dbReference type="OMA" id="DFNPFTY"/>
<keyword evidence="2" id="KW-0732">Signal</keyword>
<dbReference type="PANTHER" id="PTHR11069:SF23">
    <property type="entry name" value="LYSOSOMAL ACID GLUCOSYLCERAMIDASE"/>
    <property type="match status" value="1"/>
</dbReference>
<dbReference type="InterPro" id="IPR033453">
    <property type="entry name" value="Glyco_hydro_30_TIM-barrel"/>
</dbReference>
<dbReference type="GeneID" id="19110692"/>
<dbReference type="InterPro" id="IPR013780">
    <property type="entry name" value="Glyco_hydro_b"/>
</dbReference>
<protein>
    <submittedName>
        <fullName evidence="8">Glycoside hydrolase family 30 protein</fullName>
    </submittedName>
</protein>
<dbReference type="HOGENOM" id="CLU_031530_1_0_1"/>
<feature type="compositionally biased region" description="Low complexity" evidence="5">
    <location>
        <begin position="36"/>
        <end position="49"/>
    </location>
</feature>
<dbReference type="EMBL" id="KB445564">
    <property type="protein sequence ID" value="EMC91131.1"/>
    <property type="molecule type" value="Genomic_DNA"/>
</dbReference>
<evidence type="ECO:0000313" key="9">
    <source>
        <dbReference type="Proteomes" id="UP000011761"/>
    </source>
</evidence>
<proteinExistence type="inferred from homology"/>
<feature type="domain" description="Glycosyl hydrolase family 30 TIM-barrel" evidence="6">
    <location>
        <begin position="127"/>
        <end position="285"/>
    </location>
</feature>
<evidence type="ECO:0000256" key="1">
    <source>
        <dbReference type="ARBA" id="ARBA00005382"/>
    </source>
</evidence>
<dbReference type="GO" id="GO:0016020">
    <property type="term" value="C:membrane"/>
    <property type="evidence" value="ECO:0007669"/>
    <property type="project" value="GOC"/>
</dbReference>
<dbReference type="KEGG" id="bcom:BAUCODRAFT_28284"/>
<dbReference type="InterPro" id="IPR017853">
    <property type="entry name" value="GH"/>
</dbReference>
<name>M2M3K3_BAUPA</name>
<dbReference type="SUPFAM" id="SSF51445">
    <property type="entry name" value="(Trans)glycosidases"/>
    <property type="match status" value="1"/>
</dbReference>
<evidence type="ECO:0000259" key="7">
    <source>
        <dbReference type="Pfam" id="PF17189"/>
    </source>
</evidence>
<keyword evidence="9" id="KW-1185">Reference proteome</keyword>
<feature type="compositionally biased region" description="Low complexity" evidence="5">
    <location>
        <begin position="58"/>
        <end position="85"/>
    </location>
</feature>
<dbReference type="SUPFAM" id="SSF51011">
    <property type="entry name" value="Glycosyl hydrolase domain"/>
    <property type="match status" value="1"/>
</dbReference>
<dbReference type="InterPro" id="IPR033452">
    <property type="entry name" value="GH30_C"/>
</dbReference>
<dbReference type="PANTHER" id="PTHR11069">
    <property type="entry name" value="GLUCOSYLCERAMIDASE"/>
    <property type="match status" value="1"/>
</dbReference>
<dbReference type="Pfam" id="PF17189">
    <property type="entry name" value="Glyco_hydro_30C"/>
    <property type="match status" value="1"/>
</dbReference>
<dbReference type="eggNOG" id="KOG2566">
    <property type="taxonomic scope" value="Eukaryota"/>
</dbReference>
<dbReference type="AlphaFoldDB" id="M2M3K3"/>
<dbReference type="Gene3D" id="2.60.40.1180">
    <property type="entry name" value="Golgi alpha-mannosidase II"/>
    <property type="match status" value="1"/>
</dbReference>
<dbReference type="RefSeq" id="XP_007681336.1">
    <property type="nucleotide sequence ID" value="XM_007683146.1"/>
</dbReference>
<sequence>MAVAAATTVSGRRLIISTQLRTRNEHSLTQRWQAQGNWGPPNWGPGTWGSVDSPGHGASSVPAFSSDHSASSSAVTTPSRPASSSAVAASSAPASSSTPSANNSLTFVVGVSVNAGQQFQKMIGGGCSGAFGAACTTNTLSAADQQTVVRTLFDENVGGLSILRNLIGSSRGATILPTCPATPAGPFNYTFPPNNDSCQLTLAQNALRYNPNLFLYADAWSAPGCFKTTGQEAGGGYICGVRRSNCTYDWREAYANYLIEYVRLYQQRGINTSLLGAYNEPDFNPFTYSAMLSDGYQAYDFLSVLYPMVKKAFPSLSVSCCDSTGARQQRDLLYELGRLGGLDLFDVNTYHNYQSDVKRPFADLLHGQPTIETEWSDGGSTWTPTWDVQGQNFEGFQWAIYMHNAFVNNVAGWSHWWCSWNGGDAALVNVNGTSYQVAARLWAFAGYFRFARPGAVRIAANSSVEEVYVTAWVNTNGTVSIPVVNAAYYPYTVNVDLAGTSVSRAAAYLTDNTHNVTLSNQFTFSGGRFTAQVEPRSMTTFFLS</sequence>
<feature type="domain" description="Glycosyl hydrolase family 30 beta sandwich" evidence="7">
    <location>
        <begin position="454"/>
        <end position="541"/>
    </location>
</feature>
<evidence type="ECO:0000256" key="5">
    <source>
        <dbReference type="SAM" id="MobiDB-lite"/>
    </source>
</evidence>
<evidence type="ECO:0000256" key="4">
    <source>
        <dbReference type="RuleBase" id="RU361188"/>
    </source>
</evidence>
<evidence type="ECO:0000313" key="8">
    <source>
        <dbReference type="EMBL" id="EMC91131.1"/>
    </source>
</evidence>
<evidence type="ECO:0000259" key="6">
    <source>
        <dbReference type="Pfam" id="PF02055"/>
    </source>
</evidence>
<dbReference type="Pfam" id="PF02055">
    <property type="entry name" value="Glyco_hydro_30"/>
    <property type="match status" value="1"/>
</dbReference>
<evidence type="ECO:0000256" key="3">
    <source>
        <dbReference type="ARBA" id="ARBA00022801"/>
    </source>
</evidence>
<dbReference type="GO" id="GO:0006680">
    <property type="term" value="P:glucosylceramide catabolic process"/>
    <property type="evidence" value="ECO:0007669"/>
    <property type="project" value="TreeGrafter"/>
</dbReference>
<accession>M2M3K3</accession>
<keyword evidence="4" id="KW-0326">Glycosidase</keyword>